<sequence length="64" mass="6971">MGGSAMGGSAGSSLNTYASIDFYKSEELRAHQSSRKDGQELRVIGVSSQPKTQLSRERRRLHGC</sequence>
<dbReference type="EMBL" id="CM024807">
    <property type="protein sequence ID" value="KAG8008124.1"/>
    <property type="molecule type" value="Genomic_DNA"/>
</dbReference>
<reference evidence="1" key="1">
    <citation type="submission" date="2020-04" db="EMBL/GenBank/DDBJ databases">
        <title>A chromosome-scale assembly and high-density genetic map of the yellow drum (Nibea albiflora) genome.</title>
        <authorList>
            <person name="Xu D."/>
            <person name="Zhang W."/>
            <person name="Chen R."/>
            <person name="Tan P."/>
            <person name="Wang L."/>
            <person name="Song H."/>
            <person name="Tian L."/>
            <person name="Zhu Q."/>
            <person name="Wang B."/>
        </authorList>
    </citation>
    <scope>NUCLEOTIDE SEQUENCE</scope>
    <source>
        <strain evidence="1">ZJHYS-2018</strain>
    </source>
</reference>
<gene>
    <name evidence="1" type="ORF">GBF38_019128</name>
</gene>
<dbReference type="Proteomes" id="UP000805704">
    <property type="component" value="Chromosome 19"/>
</dbReference>
<organism evidence="1 2">
    <name type="scientific">Nibea albiflora</name>
    <name type="common">Yellow drum</name>
    <name type="synonym">Corvina albiflora</name>
    <dbReference type="NCBI Taxonomy" id="240163"/>
    <lineage>
        <taxon>Eukaryota</taxon>
        <taxon>Metazoa</taxon>
        <taxon>Chordata</taxon>
        <taxon>Craniata</taxon>
        <taxon>Vertebrata</taxon>
        <taxon>Euteleostomi</taxon>
        <taxon>Actinopterygii</taxon>
        <taxon>Neopterygii</taxon>
        <taxon>Teleostei</taxon>
        <taxon>Neoteleostei</taxon>
        <taxon>Acanthomorphata</taxon>
        <taxon>Eupercaria</taxon>
        <taxon>Sciaenidae</taxon>
        <taxon>Nibea</taxon>
    </lineage>
</organism>
<protein>
    <submittedName>
        <fullName evidence="1">Uncharacterized protein</fullName>
    </submittedName>
</protein>
<accession>A0ACB7F1Q5</accession>
<comment type="caution">
    <text evidence="1">The sequence shown here is derived from an EMBL/GenBank/DDBJ whole genome shotgun (WGS) entry which is preliminary data.</text>
</comment>
<evidence type="ECO:0000313" key="1">
    <source>
        <dbReference type="EMBL" id="KAG8008124.1"/>
    </source>
</evidence>
<evidence type="ECO:0000313" key="2">
    <source>
        <dbReference type="Proteomes" id="UP000805704"/>
    </source>
</evidence>
<keyword evidence="2" id="KW-1185">Reference proteome</keyword>
<proteinExistence type="predicted"/>
<name>A0ACB7F1Q5_NIBAL</name>